<proteinExistence type="predicted"/>
<protein>
    <submittedName>
        <fullName evidence="2">Putative membrane protein YphA (DoxX/SURF4 family)</fullName>
    </submittedName>
</protein>
<dbReference type="AlphaFoldDB" id="A0A4R7J864"/>
<gene>
    <name evidence="2" type="ORF">CLV29_1297</name>
</gene>
<evidence type="ECO:0000313" key="2">
    <source>
        <dbReference type="EMBL" id="TDT33672.1"/>
    </source>
</evidence>
<accession>A0A4R7J864</accession>
<comment type="caution">
    <text evidence="2">The sequence shown here is derived from an EMBL/GenBank/DDBJ whole genome shotgun (WGS) entry which is preliminary data.</text>
</comment>
<keyword evidence="3" id="KW-1185">Reference proteome</keyword>
<feature type="compositionally biased region" description="Basic residues" evidence="1">
    <location>
        <begin position="208"/>
        <end position="224"/>
    </location>
</feature>
<dbReference type="EMBL" id="SOAW01000001">
    <property type="protein sequence ID" value="TDT33672.1"/>
    <property type="molecule type" value="Genomic_DNA"/>
</dbReference>
<feature type="region of interest" description="Disordered" evidence="1">
    <location>
        <begin position="168"/>
        <end position="239"/>
    </location>
</feature>
<feature type="compositionally biased region" description="Basic and acidic residues" evidence="1">
    <location>
        <begin position="179"/>
        <end position="207"/>
    </location>
</feature>
<sequence length="239" mass="25410">MLRFLARTMLASYFITNGAKIARDPSSRADDLQIVATKVVPLVKQVAPPTVSGYVPSNARTLARISGIAQIVGGASLATGIGRRVGAGLIAAGVLPQVYGASPLGPKRRTSNGDIDAEAEAERKRDFLLYLSLLGAALLAAFDTQGKPSLGWRADHARQNFVKAADKSLNSNNKKLSKKAGELDKKARKKAAELEKKASKKAAELQKKANKRTKKLQKSGKKVSKNVSGALGQVPELKL</sequence>
<evidence type="ECO:0000256" key="1">
    <source>
        <dbReference type="SAM" id="MobiDB-lite"/>
    </source>
</evidence>
<dbReference type="Proteomes" id="UP000295371">
    <property type="component" value="Unassembled WGS sequence"/>
</dbReference>
<reference evidence="2 3" key="1">
    <citation type="submission" date="2019-03" db="EMBL/GenBank/DDBJ databases">
        <title>Genomic Encyclopedia of Archaeal and Bacterial Type Strains, Phase II (KMG-II): from individual species to whole genera.</title>
        <authorList>
            <person name="Goeker M."/>
        </authorList>
    </citation>
    <scope>NUCLEOTIDE SEQUENCE [LARGE SCALE GENOMIC DNA]</scope>
    <source>
        <strain evidence="2 3">DSM 24323</strain>
    </source>
</reference>
<name>A0A4R7J864_9ACTN</name>
<evidence type="ECO:0000313" key="3">
    <source>
        <dbReference type="Proteomes" id="UP000295371"/>
    </source>
</evidence>
<dbReference type="RefSeq" id="WP_279586456.1">
    <property type="nucleotide sequence ID" value="NZ_CP171129.1"/>
</dbReference>
<organism evidence="2 3">
    <name type="scientific">Naumannella halotolerans</name>
    <dbReference type="NCBI Taxonomy" id="993414"/>
    <lineage>
        <taxon>Bacteria</taxon>
        <taxon>Bacillati</taxon>
        <taxon>Actinomycetota</taxon>
        <taxon>Actinomycetes</taxon>
        <taxon>Propionibacteriales</taxon>
        <taxon>Propionibacteriaceae</taxon>
        <taxon>Naumannella</taxon>
    </lineage>
</organism>